<proteinExistence type="predicted"/>
<keyword evidence="3" id="KW-1185">Reference proteome</keyword>
<reference evidence="2 3" key="1">
    <citation type="journal article" date="2018" name="Front. Plant Sci.">
        <title>Red Clover (Trifolium pratense) and Zigzag Clover (T. medium) - A Picture of Genomic Similarities and Differences.</title>
        <authorList>
            <person name="Dluhosova J."/>
            <person name="Istvanek J."/>
            <person name="Nedelnik J."/>
            <person name="Repkova J."/>
        </authorList>
    </citation>
    <scope>NUCLEOTIDE SEQUENCE [LARGE SCALE GENOMIC DNA]</scope>
    <source>
        <strain evidence="3">cv. 10/8</strain>
        <tissue evidence="2">Leaf</tissue>
    </source>
</reference>
<dbReference type="Proteomes" id="UP000265520">
    <property type="component" value="Unassembled WGS sequence"/>
</dbReference>
<dbReference type="EMBL" id="LXQA011370472">
    <property type="protein sequence ID" value="MCI94925.1"/>
    <property type="molecule type" value="Genomic_DNA"/>
</dbReference>
<sequence>MHHELNNLHPGQAATARNPKTEPEKRNSEVRSDTPPTSLPTPITVSAKPTPPLQP</sequence>
<feature type="compositionally biased region" description="Polar residues" evidence="1">
    <location>
        <begin position="34"/>
        <end position="44"/>
    </location>
</feature>
<organism evidence="2 3">
    <name type="scientific">Trifolium medium</name>
    <dbReference type="NCBI Taxonomy" id="97028"/>
    <lineage>
        <taxon>Eukaryota</taxon>
        <taxon>Viridiplantae</taxon>
        <taxon>Streptophyta</taxon>
        <taxon>Embryophyta</taxon>
        <taxon>Tracheophyta</taxon>
        <taxon>Spermatophyta</taxon>
        <taxon>Magnoliopsida</taxon>
        <taxon>eudicotyledons</taxon>
        <taxon>Gunneridae</taxon>
        <taxon>Pentapetalae</taxon>
        <taxon>rosids</taxon>
        <taxon>fabids</taxon>
        <taxon>Fabales</taxon>
        <taxon>Fabaceae</taxon>
        <taxon>Papilionoideae</taxon>
        <taxon>50 kb inversion clade</taxon>
        <taxon>NPAAA clade</taxon>
        <taxon>Hologalegina</taxon>
        <taxon>IRL clade</taxon>
        <taxon>Trifolieae</taxon>
        <taxon>Trifolium</taxon>
    </lineage>
</organism>
<evidence type="ECO:0000313" key="3">
    <source>
        <dbReference type="Proteomes" id="UP000265520"/>
    </source>
</evidence>
<feature type="non-terminal residue" evidence="2">
    <location>
        <position position="55"/>
    </location>
</feature>
<accession>A0A392W7Q2</accession>
<evidence type="ECO:0000313" key="2">
    <source>
        <dbReference type="EMBL" id="MCI94925.1"/>
    </source>
</evidence>
<dbReference type="AlphaFoldDB" id="A0A392W7Q2"/>
<feature type="compositionally biased region" description="Basic and acidic residues" evidence="1">
    <location>
        <begin position="19"/>
        <end position="32"/>
    </location>
</feature>
<protein>
    <submittedName>
        <fullName evidence="2">Uncharacterized protein</fullName>
    </submittedName>
</protein>
<comment type="caution">
    <text evidence="2">The sequence shown here is derived from an EMBL/GenBank/DDBJ whole genome shotgun (WGS) entry which is preliminary data.</text>
</comment>
<feature type="region of interest" description="Disordered" evidence="1">
    <location>
        <begin position="1"/>
        <end position="55"/>
    </location>
</feature>
<name>A0A392W7Q2_9FABA</name>
<evidence type="ECO:0000256" key="1">
    <source>
        <dbReference type="SAM" id="MobiDB-lite"/>
    </source>
</evidence>